<dbReference type="GO" id="GO:0006294">
    <property type="term" value="P:nucleotide-excision repair, preincision complex assembly"/>
    <property type="evidence" value="ECO:0007669"/>
    <property type="project" value="TreeGrafter"/>
</dbReference>
<name>A0AAF0AWM3_9SCHI</name>
<dbReference type="InterPro" id="IPR035935">
    <property type="entry name" value="TFB5-like_sf"/>
</dbReference>
<dbReference type="AlphaFoldDB" id="A0AAF0AWM3"/>
<evidence type="ECO:0000256" key="5">
    <source>
        <dbReference type="ARBA" id="ARBA00023163"/>
    </source>
</evidence>
<proteinExistence type="inferred from homology"/>
<evidence type="ECO:0000256" key="2">
    <source>
        <dbReference type="ARBA" id="ARBA00007470"/>
    </source>
</evidence>
<evidence type="ECO:0000256" key="6">
    <source>
        <dbReference type="ARBA" id="ARBA00023204"/>
    </source>
</evidence>
<dbReference type="Pfam" id="PF06331">
    <property type="entry name" value="Tfb5"/>
    <property type="match status" value="1"/>
</dbReference>
<dbReference type="EMBL" id="CP115612">
    <property type="protein sequence ID" value="WBW73160.1"/>
    <property type="molecule type" value="Genomic_DNA"/>
</dbReference>
<dbReference type="Proteomes" id="UP001212411">
    <property type="component" value="Chromosome 2"/>
</dbReference>
<evidence type="ECO:0000256" key="7">
    <source>
        <dbReference type="ARBA" id="ARBA00023242"/>
    </source>
</evidence>
<dbReference type="InterPro" id="IPR009400">
    <property type="entry name" value="TFIIH_TTDA/Tfb5"/>
</dbReference>
<dbReference type="GO" id="GO:0006367">
    <property type="term" value="P:transcription initiation at RNA polymerase II promoter"/>
    <property type="evidence" value="ECO:0007669"/>
    <property type="project" value="UniProtKB-UniRule"/>
</dbReference>
<keyword evidence="7 8" id="KW-0539">Nucleus</keyword>
<keyword evidence="6 8" id="KW-0234">DNA repair</keyword>
<evidence type="ECO:0000256" key="8">
    <source>
        <dbReference type="RuleBase" id="RU368032"/>
    </source>
</evidence>
<evidence type="ECO:0000313" key="10">
    <source>
        <dbReference type="Proteomes" id="UP001212411"/>
    </source>
</evidence>
<dbReference type="SMART" id="SM01395">
    <property type="entry name" value="Tbf5"/>
    <property type="match status" value="1"/>
</dbReference>
<dbReference type="Gene3D" id="3.30.70.1220">
    <property type="entry name" value="TFB5-like"/>
    <property type="match status" value="1"/>
</dbReference>
<evidence type="ECO:0000256" key="4">
    <source>
        <dbReference type="ARBA" id="ARBA00023015"/>
    </source>
</evidence>
<protein>
    <recommendedName>
        <fullName evidence="8">General transcription and DNA repair factor IIH subunit TFB5</fullName>
    </recommendedName>
</protein>
<dbReference type="PANTHER" id="PTHR28580">
    <property type="entry name" value="GENERAL TRANSCRIPTION FACTOR IIH SUBUNIT 5"/>
    <property type="match status" value="1"/>
</dbReference>
<accession>A0AAF0AWM3</accession>
<keyword evidence="10" id="KW-1185">Reference proteome</keyword>
<dbReference type="SUPFAM" id="SSF142897">
    <property type="entry name" value="TFB5-like"/>
    <property type="match status" value="1"/>
</dbReference>
<dbReference type="RefSeq" id="XP_056037403.1">
    <property type="nucleotide sequence ID" value="XM_056181363.1"/>
</dbReference>
<evidence type="ECO:0000256" key="1">
    <source>
        <dbReference type="ARBA" id="ARBA00004123"/>
    </source>
</evidence>
<comment type="function">
    <text evidence="8">In NER, TFIIH acts by opening DNA around the lesion to allow the excision of the damaged oligonucleotide and its replacement by a new DNA fragment. In transcription, TFIIH has an essential role in transcription initiation. When the pre-initiation complex (PIC) has been established, TFIIH is required for promoter opening and promoter escape.</text>
</comment>
<sequence>MPRAQKGLLLVECDPTVKQLILNIDEKSPGIVIEEIDDERLLVNEHRLEQIKAELERRLEENTYQIED</sequence>
<comment type="subcellular location">
    <subcellularLocation>
        <location evidence="1 8">Nucleus</location>
    </subcellularLocation>
</comment>
<organism evidence="9 10">
    <name type="scientific">Schizosaccharomyces osmophilus</name>
    <dbReference type="NCBI Taxonomy" id="2545709"/>
    <lineage>
        <taxon>Eukaryota</taxon>
        <taxon>Fungi</taxon>
        <taxon>Dikarya</taxon>
        <taxon>Ascomycota</taxon>
        <taxon>Taphrinomycotina</taxon>
        <taxon>Schizosaccharomycetes</taxon>
        <taxon>Schizosaccharomycetales</taxon>
        <taxon>Schizosaccharomycetaceae</taxon>
        <taxon>Schizosaccharomyces</taxon>
    </lineage>
</organism>
<dbReference type="PANTHER" id="PTHR28580:SF1">
    <property type="entry name" value="GENERAL TRANSCRIPTION FACTOR IIH SUBUNIT 5"/>
    <property type="match status" value="1"/>
</dbReference>
<dbReference type="GO" id="GO:0005675">
    <property type="term" value="C:transcription factor TFIIH holo complex"/>
    <property type="evidence" value="ECO:0007669"/>
    <property type="project" value="TreeGrafter"/>
</dbReference>
<keyword evidence="4 8" id="KW-0805">Transcription regulation</keyword>
<dbReference type="GO" id="GO:0000439">
    <property type="term" value="C:transcription factor TFIIH core complex"/>
    <property type="evidence" value="ECO:0007669"/>
    <property type="project" value="UniProtKB-UniRule"/>
</dbReference>
<comment type="subunit">
    <text evidence="8">Component of the 7-subunit TFIIH core complex.</text>
</comment>
<evidence type="ECO:0000313" key="9">
    <source>
        <dbReference type="EMBL" id="WBW73160.1"/>
    </source>
</evidence>
<keyword evidence="3 8" id="KW-0227">DNA damage</keyword>
<evidence type="ECO:0000256" key="3">
    <source>
        <dbReference type="ARBA" id="ARBA00022763"/>
    </source>
</evidence>
<reference evidence="9 10" key="1">
    <citation type="journal article" date="2023" name="G3 (Bethesda)">
        <title>A high-quality reference genome for the fission yeast Schizosaccharomyces osmophilus.</title>
        <authorList>
            <person name="Jia G.S."/>
            <person name="Zhang W.C."/>
            <person name="Liang Y."/>
            <person name="Liu X.H."/>
            <person name="Rhind N."/>
            <person name="Pidoux A."/>
            <person name="Brysch-Herzberg M."/>
            <person name="Du L.L."/>
        </authorList>
    </citation>
    <scope>NUCLEOTIDE SEQUENCE [LARGE SCALE GENOMIC DNA]</scope>
    <source>
        <strain evidence="9 10">CBS 15793</strain>
    </source>
</reference>
<keyword evidence="5 8" id="KW-0804">Transcription</keyword>
<gene>
    <name evidence="9" type="primary">tfb5</name>
    <name evidence="9" type="ORF">SOMG_02571</name>
</gene>
<dbReference type="FunFam" id="3.30.70.1220:FF:000002">
    <property type="entry name" value="RNA polymerase II transcription factor B subunit 5"/>
    <property type="match status" value="1"/>
</dbReference>
<dbReference type="KEGG" id="som:SOMG_02571"/>
<dbReference type="GeneID" id="80876052"/>
<comment type="similarity">
    <text evidence="2 8">Belongs to the TFB5 family.</text>
</comment>